<dbReference type="Proteomes" id="UP001317870">
    <property type="component" value="Chromosome"/>
</dbReference>
<evidence type="ECO:0000256" key="2">
    <source>
        <dbReference type="SAM" id="Phobius"/>
    </source>
</evidence>
<name>A0ABM8D3N8_9NOCA</name>
<accession>A0ABM8D3N8</accession>
<reference evidence="3 4" key="1">
    <citation type="submission" date="2022-11" db="EMBL/GenBank/DDBJ databases">
        <title>Genome Sequencing of Nocardia sp. ON39_IFM12276 and assembly.</title>
        <authorList>
            <person name="Shimojima M."/>
            <person name="Toyokawa M."/>
            <person name="Uesaka K."/>
        </authorList>
    </citation>
    <scope>NUCLEOTIDE SEQUENCE [LARGE SCALE GENOMIC DNA]</scope>
    <source>
        <strain evidence="3 4">IFM 12276</strain>
    </source>
</reference>
<keyword evidence="2" id="KW-1133">Transmembrane helix</keyword>
<keyword evidence="4" id="KW-1185">Reference proteome</keyword>
<proteinExistence type="predicted"/>
<evidence type="ECO:0000313" key="3">
    <source>
        <dbReference type="EMBL" id="BDU01914.1"/>
    </source>
</evidence>
<organism evidence="3 4">
    <name type="scientific">Nocardia sputorum</name>
    <dbReference type="NCBI Taxonomy" id="2984338"/>
    <lineage>
        <taxon>Bacteria</taxon>
        <taxon>Bacillati</taxon>
        <taxon>Actinomycetota</taxon>
        <taxon>Actinomycetes</taxon>
        <taxon>Mycobacteriales</taxon>
        <taxon>Nocardiaceae</taxon>
        <taxon>Nocardia</taxon>
    </lineage>
</organism>
<dbReference type="EMBL" id="AP026978">
    <property type="protein sequence ID" value="BDU01914.1"/>
    <property type="molecule type" value="Genomic_DNA"/>
</dbReference>
<feature type="transmembrane region" description="Helical" evidence="2">
    <location>
        <begin position="32"/>
        <end position="53"/>
    </location>
</feature>
<feature type="compositionally biased region" description="Polar residues" evidence="1">
    <location>
        <begin position="166"/>
        <end position="175"/>
    </location>
</feature>
<evidence type="ECO:0008006" key="5">
    <source>
        <dbReference type="Google" id="ProtNLM"/>
    </source>
</evidence>
<gene>
    <name evidence="3" type="ORF">IFM12276_49420</name>
</gene>
<feature type="transmembrane region" description="Helical" evidence="2">
    <location>
        <begin position="59"/>
        <end position="79"/>
    </location>
</feature>
<keyword evidence="2" id="KW-0812">Transmembrane</keyword>
<keyword evidence="2" id="KW-0472">Membrane</keyword>
<feature type="region of interest" description="Disordered" evidence="1">
    <location>
        <begin position="162"/>
        <end position="181"/>
    </location>
</feature>
<sequence>MTQVIKVFTPIKRVPTMIGKAQNGQKLPFGPYTLPQVAAAVAMMSVTSVGAMALPLNPAVTFITGLAITILAVFVLGLVPYTGVRMLSRAFWLSRLIVYRKPVSASGMPITSDSVRHTMFIEETVVLLLPDRPGAAVAAEPKSGIRLLEVVSGGGKATDLWRRLNGNDNGDSNGTASGGRP</sequence>
<evidence type="ECO:0000313" key="4">
    <source>
        <dbReference type="Proteomes" id="UP001317870"/>
    </source>
</evidence>
<protein>
    <recommendedName>
        <fullName evidence="5">PH domain-containing protein</fullName>
    </recommendedName>
</protein>
<evidence type="ECO:0000256" key="1">
    <source>
        <dbReference type="SAM" id="MobiDB-lite"/>
    </source>
</evidence>
<dbReference type="RefSeq" id="WP_281875016.1">
    <property type="nucleotide sequence ID" value="NZ_AP026976.1"/>
</dbReference>